<dbReference type="AlphaFoldDB" id="A0A804UDC6"/>
<keyword evidence="3" id="KW-1185">Reference proteome</keyword>
<dbReference type="Proteomes" id="UP000007305">
    <property type="component" value="Chromosome 7"/>
</dbReference>
<reference evidence="2" key="2">
    <citation type="submission" date="2019-07" db="EMBL/GenBank/DDBJ databases">
        <authorList>
            <person name="Seetharam A."/>
            <person name="Woodhouse M."/>
            <person name="Cannon E."/>
        </authorList>
    </citation>
    <scope>NUCLEOTIDE SEQUENCE [LARGE SCALE GENOMIC DNA]</scope>
    <source>
        <strain evidence="2">cv. B73</strain>
    </source>
</reference>
<dbReference type="EnsemblPlants" id="Zm00001eb309710_T001">
    <property type="protein sequence ID" value="Zm00001eb309710_P001"/>
    <property type="gene ID" value="Zm00001eb309710"/>
</dbReference>
<protein>
    <submittedName>
        <fullName evidence="2">Uncharacterized protein</fullName>
    </submittedName>
</protein>
<accession>A0A804UDC6</accession>
<proteinExistence type="predicted"/>
<evidence type="ECO:0000313" key="3">
    <source>
        <dbReference type="Proteomes" id="UP000007305"/>
    </source>
</evidence>
<feature type="compositionally biased region" description="Pro residues" evidence="1">
    <location>
        <begin position="30"/>
        <end position="46"/>
    </location>
</feature>
<feature type="region of interest" description="Disordered" evidence="1">
    <location>
        <begin position="14"/>
        <end position="85"/>
    </location>
</feature>
<feature type="compositionally biased region" description="Basic and acidic residues" evidence="1">
    <location>
        <begin position="126"/>
        <end position="135"/>
    </location>
</feature>
<dbReference type="Gramene" id="Zm00001eb309710_T001">
    <property type="protein sequence ID" value="Zm00001eb309710_P001"/>
    <property type="gene ID" value="Zm00001eb309710"/>
</dbReference>
<evidence type="ECO:0000313" key="2">
    <source>
        <dbReference type="EnsemblPlants" id="Zm00001eb309710_P001"/>
    </source>
</evidence>
<name>A0A804UDC6_MAIZE</name>
<reference evidence="2" key="3">
    <citation type="submission" date="2021-05" db="UniProtKB">
        <authorList>
            <consortium name="EnsemblPlants"/>
        </authorList>
    </citation>
    <scope>IDENTIFICATION</scope>
    <source>
        <strain evidence="2">cv. B73</strain>
    </source>
</reference>
<evidence type="ECO:0000256" key="1">
    <source>
        <dbReference type="SAM" id="MobiDB-lite"/>
    </source>
</evidence>
<feature type="region of interest" description="Disordered" evidence="1">
    <location>
        <begin position="108"/>
        <end position="135"/>
    </location>
</feature>
<reference evidence="3" key="1">
    <citation type="submission" date="2015-12" db="EMBL/GenBank/DDBJ databases">
        <title>Update maize B73 reference genome by single molecule sequencing technologies.</title>
        <authorList>
            <consortium name="Maize Genome Sequencing Project"/>
            <person name="Ware D."/>
        </authorList>
    </citation>
    <scope>NUCLEOTIDE SEQUENCE [LARGE SCALE GENOMIC DNA]</scope>
    <source>
        <strain evidence="3">cv. B73</strain>
    </source>
</reference>
<dbReference type="InParanoid" id="A0A804UDC6"/>
<organism evidence="2 3">
    <name type="scientific">Zea mays</name>
    <name type="common">Maize</name>
    <dbReference type="NCBI Taxonomy" id="4577"/>
    <lineage>
        <taxon>Eukaryota</taxon>
        <taxon>Viridiplantae</taxon>
        <taxon>Streptophyta</taxon>
        <taxon>Embryophyta</taxon>
        <taxon>Tracheophyta</taxon>
        <taxon>Spermatophyta</taxon>
        <taxon>Magnoliopsida</taxon>
        <taxon>Liliopsida</taxon>
        <taxon>Poales</taxon>
        <taxon>Poaceae</taxon>
        <taxon>PACMAD clade</taxon>
        <taxon>Panicoideae</taxon>
        <taxon>Andropogonodae</taxon>
        <taxon>Andropogoneae</taxon>
        <taxon>Tripsacinae</taxon>
        <taxon>Zea</taxon>
    </lineage>
</organism>
<sequence length="135" mass="14579">MVHGSAICRRIAGYTTPPLHPYSASAALRPRPPPSPQILSPHPTPSALPSAPSLQRRHPPPSPPFLTAQSSPFPTRLGRHPRHHLPSPCAEAAIRAITFLPHACAPSSVRAPPPSFAHPMPRHLRRDSLPHEVPP</sequence>